<dbReference type="Gene3D" id="3.30.1050.10">
    <property type="entry name" value="SCP2 sterol-binding domain"/>
    <property type="match status" value="1"/>
</dbReference>
<evidence type="ECO:0000313" key="1">
    <source>
        <dbReference type="EMBL" id="SFV71326.1"/>
    </source>
</evidence>
<accession>A0A1W1CZM1</accession>
<dbReference type="InterPro" id="IPR036527">
    <property type="entry name" value="SCP2_sterol-bd_dom_sf"/>
</dbReference>
<dbReference type="SUPFAM" id="SSF55718">
    <property type="entry name" value="SCP-like"/>
    <property type="match status" value="1"/>
</dbReference>
<sequence>MAQLFTDEWINALKDAWNANPEVSDALAKIDFDSVITCGFKGEDKPLCVFIVEKGVAVSAGLYNGEEADWDMRAAQKDWDKWTTKPLGMASMGMAFTTGKLKFIKGDFKAMIKNPSMAGPFVKSFALMVDITD</sequence>
<protein>
    <recommendedName>
        <fullName evidence="2">SCP2 domain-containing protein</fullName>
    </recommendedName>
</protein>
<dbReference type="AlphaFoldDB" id="A0A1W1CZM1"/>
<organism evidence="1">
    <name type="scientific">hydrothermal vent metagenome</name>
    <dbReference type="NCBI Taxonomy" id="652676"/>
    <lineage>
        <taxon>unclassified sequences</taxon>
        <taxon>metagenomes</taxon>
        <taxon>ecological metagenomes</taxon>
    </lineage>
</organism>
<name>A0A1W1CZM1_9ZZZZ</name>
<reference evidence="1" key="1">
    <citation type="submission" date="2016-10" db="EMBL/GenBank/DDBJ databases">
        <authorList>
            <person name="de Groot N.N."/>
        </authorList>
    </citation>
    <scope>NUCLEOTIDE SEQUENCE</scope>
</reference>
<gene>
    <name evidence="1" type="ORF">MNB_SV-13-79</name>
</gene>
<evidence type="ECO:0008006" key="2">
    <source>
        <dbReference type="Google" id="ProtNLM"/>
    </source>
</evidence>
<proteinExistence type="predicted"/>
<dbReference type="EMBL" id="FPHM01000227">
    <property type="protein sequence ID" value="SFV71326.1"/>
    <property type="molecule type" value="Genomic_DNA"/>
</dbReference>